<dbReference type="PANTHER" id="PTHR46756:SF13">
    <property type="entry name" value="GROWTH ARREST-SPECIFIC PROTEIN 2"/>
    <property type="match status" value="1"/>
</dbReference>
<dbReference type="InterPro" id="IPR001715">
    <property type="entry name" value="CH_dom"/>
</dbReference>
<dbReference type="PROSITE" id="PS51460">
    <property type="entry name" value="GAR"/>
    <property type="match status" value="1"/>
</dbReference>
<keyword evidence="7" id="KW-1185">Reference proteome</keyword>
<dbReference type="Gene3D" id="1.10.418.10">
    <property type="entry name" value="Calponin-like domain"/>
    <property type="match status" value="1"/>
</dbReference>
<evidence type="ECO:0000256" key="3">
    <source>
        <dbReference type="ARBA" id="ARBA00023212"/>
    </source>
</evidence>
<feature type="domain" description="GAR" evidence="5">
    <location>
        <begin position="209"/>
        <end position="278"/>
    </location>
</feature>
<dbReference type="InterPro" id="IPR036534">
    <property type="entry name" value="GAR_dom_sf"/>
</dbReference>
<dbReference type="EMBL" id="JARBDR010000337">
    <property type="protein sequence ID" value="KAJ8315698.1"/>
    <property type="molecule type" value="Genomic_DNA"/>
</dbReference>
<name>A0ABQ9FEE1_TEGGR</name>
<comment type="subcellular location">
    <subcellularLocation>
        <location evidence="1">Cytoplasm</location>
        <location evidence="1">Cytoskeleton</location>
    </subcellularLocation>
</comment>
<dbReference type="InterPro" id="IPR003108">
    <property type="entry name" value="GAR_dom"/>
</dbReference>
<comment type="similarity">
    <text evidence="4">Belongs to the GAS2 family.</text>
</comment>
<sequence>MELTSLHINTMSVKRNDRITGLMNGNSHQPHGIEEDVWNVRVSKSFRSCERDAGLVPTIARKYSKTEDEENDYVQKRLEVLQEQSLIPIKEDLAEWISRLLEYWDVTEPLPRVKLKFKQNAASGSWFARDNVASFLNWCEAYGVPQECMFETEDLVSHKYEKSVVNCILELARIGYRFGIEPPSLIKIEEEIEEEEEEEEEIEEEVEVPLSTSLDGEVRKIAFKCKCHEHVKKIGAEKYRAFGKVINVRFLHNRHVLVRVGGGWDTLEHYLERHKPVEIFQHKNQMDITYLYIKSHYIHNGSITHDY</sequence>
<dbReference type="SUPFAM" id="SSF47576">
    <property type="entry name" value="Calponin-homology domain, CH-domain"/>
    <property type="match status" value="1"/>
</dbReference>
<evidence type="ECO:0000256" key="1">
    <source>
        <dbReference type="ARBA" id="ARBA00004245"/>
    </source>
</evidence>
<reference evidence="6 7" key="1">
    <citation type="submission" date="2022-12" db="EMBL/GenBank/DDBJ databases">
        <title>Chromosome-level genome of Tegillarca granosa.</title>
        <authorList>
            <person name="Kim J."/>
        </authorList>
    </citation>
    <scope>NUCLEOTIDE SEQUENCE [LARGE SCALE GENOMIC DNA]</scope>
    <source>
        <strain evidence="6">Teg-2019</strain>
        <tissue evidence="6">Adductor muscle</tissue>
    </source>
</reference>
<dbReference type="SMART" id="SM00243">
    <property type="entry name" value="GAS2"/>
    <property type="match status" value="1"/>
</dbReference>
<dbReference type="SUPFAM" id="SSF143575">
    <property type="entry name" value="GAS2 domain-like"/>
    <property type="match status" value="1"/>
</dbReference>
<proteinExistence type="inferred from homology"/>
<dbReference type="Pfam" id="PF00307">
    <property type="entry name" value="CH"/>
    <property type="match status" value="1"/>
</dbReference>
<evidence type="ECO:0000256" key="2">
    <source>
        <dbReference type="ARBA" id="ARBA00022490"/>
    </source>
</evidence>
<dbReference type="InterPro" id="IPR036872">
    <property type="entry name" value="CH_dom_sf"/>
</dbReference>
<dbReference type="Gene3D" id="3.30.920.20">
    <property type="entry name" value="Gas2-like domain"/>
    <property type="match status" value="1"/>
</dbReference>
<organism evidence="6 7">
    <name type="scientific">Tegillarca granosa</name>
    <name type="common">Malaysian cockle</name>
    <name type="synonym">Anadara granosa</name>
    <dbReference type="NCBI Taxonomy" id="220873"/>
    <lineage>
        <taxon>Eukaryota</taxon>
        <taxon>Metazoa</taxon>
        <taxon>Spiralia</taxon>
        <taxon>Lophotrochozoa</taxon>
        <taxon>Mollusca</taxon>
        <taxon>Bivalvia</taxon>
        <taxon>Autobranchia</taxon>
        <taxon>Pteriomorphia</taxon>
        <taxon>Arcoida</taxon>
        <taxon>Arcoidea</taxon>
        <taxon>Arcidae</taxon>
        <taxon>Tegillarca</taxon>
    </lineage>
</organism>
<evidence type="ECO:0000256" key="4">
    <source>
        <dbReference type="ARBA" id="ARBA00038441"/>
    </source>
</evidence>
<gene>
    <name evidence="6" type="ORF">KUTeg_007848</name>
</gene>
<comment type="caution">
    <text evidence="6">The sequence shown here is derived from an EMBL/GenBank/DDBJ whole genome shotgun (WGS) entry which is preliminary data.</text>
</comment>
<evidence type="ECO:0000313" key="6">
    <source>
        <dbReference type="EMBL" id="KAJ8315698.1"/>
    </source>
</evidence>
<dbReference type="Proteomes" id="UP001217089">
    <property type="component" value="Unassembled WGS sequence"/>
</dbReference>
<protein>
    <recommendedName>
        <fullName evidence="5">GAR domain-containing protein</fullName>
    </recommendedName>
</protein>
<accession>A0ABQ9FEE1</accession>
<dbReference type="PANTHER" id="PTHR46756">
    <property type="entry name" value="TRANSGELIN"/>
    <property type="match status" value="1"/>
</dbReference>
<evidence type="ECO:0000259" key="5">
    <source>
        <dbReference type="PROSITE" id="PS51460"/>
    </source>
</evidence>
<dbReference type="Pfam" id="PF02187">
    <property type="entry name" value="GAS2"/>
    <property type="match status" value="1"/>
</dbReference>
<dbReference type="CDD" id="cd21204">
    <property type="entry name" value="CH_GAS2-like"/>
    <property type="match status" value="1"/>
</dbReference>
<evidence type="ECO:0000313" key="7">
    <source>
        <dbReference type="Proteomes" id="UP001217089"/>
    </source>
</evidence>
<keyword evidence="2" id="KW-0963">Cytoplasm</keyword>
<keyword evidence="3" id="KW-0206">Cytoskeleton</keyword>